<keyword evidence="2" id="KW-1185">Reference proteome</keyword>
<evidence type="ECO:0000313" key="1">
    <source>
        <dbReference type="EMBL" id="KAJ1948138.1"/>
    </source>
</evidence>
<comment type="caution">
    <text evidence="1">The sequence shown here is derived from an EMBL/GenBank/DDBJ whole genome shotgun (WGS) entry which is preliminary data.</text>
</comment>
<dbReference type="Proteomes" id="UP001150603">
    <property type="component" value="Unassembled WGS sequence"/>
</dbReference>
<sequence>MPEIAVTTDQSQPTLRSLVTTNTNTCSNGSMPGKESEIIQILPDNASAEDSTSVEDTTSTNGSSSFDRSQITTRQLYMALVGCVLLYFISALETTILATVYIDISNQYNDMSNGIWIITSYMLSSTAVQPLYGKLSDILGRVETILVSVGIFTVGSILCAVSKSLGMLVASRAVQGAGGGGLLSIFGVASAVGPVLGGLLVEHSTWRLIFWLNLPVCIPAMAIIFFGIKIPKPQGTAREKLKRVDFLGSFVFMCGIIPLVLAFSWGGVGESWTSAKVLSCIVVGAVMCVVFLVIEWKVSAEPIIQVELYKIRNVAVSSFSHFFFGAVTYGPIMFVPVWELSVKHSSEVSAGLHLLPMMLPMVIAAALAGALMARTGKYRLIIAAGGLCTVVGTSLLVLMNENSGNGQRIGFIAIIGVGIGLCLQPMLIAAQVTVTGRDMAAVTTMLTFLRSLGGIFVLSILSSVMNRTLRTEAARLITLFPFNMYSILKTLDDQSLISKDKGIPEELKVALTHMFQNTMHKVYIGLIPFAGIFFLIVLLFQHVDLNTRRKKTIK</sequence>
<evidence type="ECO:0000313" key="2">
    <source>
        <dbReference type="Proteomes" id="UP001150603"/>
    </source>
</evidence>
<protein>
    <submittedName>
        <fullName evidence="1">Uncharacterized protein</fullName>
    </submittedName>
</protein>
<organism evidence="1 2">
    <name type="scientific">Linderina macrospora</name>
    <dbReference type="NCBI Taxonomy" id="4868"/>
    <lineage>
        <taxon>Eukaryota</taxon>
        <taxon>Fungi</taxon>
        <taxon>Fungi incertae sedis</taxon>
        <taxon>Zoopagomycota</taxon>
        <taxon>Kickxellomycotina</taxon>
        <taxon>Kickxellomycetes</taxon>
        <taxon>Kickxellales</taxon>
        <taxon>Kickxellaceae</taxon>
        <taxon>Linderina</taxon>
    </lineage>
</organism>
<dbReference type="EMBL" id="JANBPW010000828">
    <property type="protein sequence ID" value="KAJ1948138.1"/>
    <property type="molecule type" value="Genomic_DNA"/>
</dbReference>
<gene>
    <name evidence="1" type="ORF">FBU59_001734</name>
</gene>
<reference evidence="1" key="1">
    <citation type="submission" date="2022-07" db="EMBL/GenBank/DDBJ databases">
        <title>Phylogenomic reconstructions and comparative analyses of Kickxellomycotina fungi.</title>
        <authorList>
            <person name="Reynolds N.K."/>
            <person name="Stajich J.E."/>
            <person name="Barry K."/>
            <person name="Grigoriev I.V."/>
            <person name="Crous P."/>
            <person name="Smith M.E."/>
        </authorList>
    </citation>
    <scope>NUCLEOTIDE SEQUENCE</scope>
    <source>
        <strain evidence="1">NRRL 5244</strain>
    </source>
</reference>
<accession>A0ACC1JDA7</accession>
<name>A0ACC1JDA7_9FUNG</name>
<proteinExistence type="predicted"/>